<reference evidence="1 2" key="1">
    <citation type="submission" date="2023-09" db="EMBL/GenBank/DDBJ databases">
        <authorList>
            <person name="Wang M."/>
        </authorList>
    </citation>
    <scope>NUCLEOTIDE SEQUENCE [LARGE SCALE GENOMIC DNA]</scope>
    <source>
        <strain evidence="1">GT-2023</strain>
        <tissue evidence="1">Liver</tissue>
    </source>
</reference>
<proteinExistence type="predicted"/>
<evidence type="ECO:0000313" key="1">
    <source>
        <dbReference type="EMBL" id="KAL1268909.1"/>
    </source>
</evidence>
<accession>A0ABR3MW93</accession>
<sequence length="244" mass="26698">MRACWMISVLTPVNHSRASRVRSRSATSARSGIRPRFLSLWPTSRREHSGALSGCSSASFLLLLLTFSSRRSGYASYRRTIRGTGRAGTRRSDGSGSDSLSRPLEYSGCITEMRAPRASSLVNSRSLSCQVKYSPECGFTCFTCTGARCADACVTFCLRCRRSRLTPGGGGTRAALGEEGLKRLRIDCEVLDDGKTIRGSVWVPSYLARCVFYCGKARFNFSRTHQARSVLSGIGFAAEDRVQV</sequence>
<evidence type="ECO:0000313" key="2">
    <source>
        <dbReference type="Proteomes" id="UP001558613"/>
    </source>
</evidence>
<dbReference type="Proteomes" id="UP001558613">
    <property type="component" value="Unassembled WGS sequence"/>
</dbReference>
<comment type="caution">
    <text evidence="1">The sequence shown here is derived from an EMBL/GenBank/DDBJ whole genome shotgun (WGS) entry which is preliminary data.</text>
</comment>
<gene>
    <name evidence="1" type="ORF">QQF64_031198</name>
</gene>
<dbReference type="EMBL" id="JAYMGO010000008">
    <property type="protein sequence ID" value="KAL1268909.1"/>
    <property type="molecule type" value="Genomic_DNA"/>
</dbReference>
<protein>
    <submittedName>
        <fullName evidence="1">Uncharacterized protein</fullName>
    </submittedName>
</protein>
<name>A0ABR3MW93_9TELE</name>
<organism evidence="1 2">
    <name type="scientific">Cirrhinus molitorella</name>
    <name type="common">mud carp</name>
    <dbReference type="NCBI Taxonomy" id="172907"/>
    <lineage>
        <taxon>Eukaryota</taxon>
        <taxon>Metazoa</taxon>
        <taxon>Chordata</taxon>
        <taxon>Craniata</taxon>
        <taxon>Vertebrata</taxon>
        <taxon>Euteleostomi</taxon>
        <taxon>Actinopterygii</taxon>
        <taxon>Neopterygii</taxon>
        <taxon>Teleostei</taxon>
        <taxon>Ostariophysi</taxon>
        <taxon>Cypriniformes</taxon>
        <taxon>Cyprinidae</taxon>
        <taxon>Labeoninae</taxon>
        <taxon>Labeonini</taxon>
        <taxon>Cirrhinus</taxon>
    </lineage>
</organism>
<keyword evidence="2" id="KW-1185">Reference proteome</keyword>